<evidence type="ECO:0000313" key="3">
    <source>
        <dbReference type="Proteomes" id="UP000565468"/>
    </source>
</evidence>
<organism evidence="2 3">
    <name type="scientific">Paenibacillus lemnae</name>
    <dbReference type="NCBI Taxonomy" id="1330551"/>
    <lineage>
        <taxon>Bacteria</taxon>
        <taxon>Bacillati</taxon>
        <taxon>Bacillota</taxon>
        <taxon>Bacilli</taxon>
        <taxon>Bacillales</taxon>
        <taxon>Paenibacillaceae</taxon>
        <taxon>Paenibacillus</taxon>
    </lineage>
</organism>
<sequence>MTTSSGQKILVFTGSYAEMEETGVCVYSLDPDNGELSRTDQQSGIKNPTFINVDVNRKLLYVIGESNHHGEKGGEIVTFAIDQEKGTLEELSRLQSSSSSTCHIQRDEEGQYLLLSSYHGGFVDLVALDSDGIPERLLDEHSHAAYQTSADQKPKAHSVFFSPDQHYLFAQDLGLDKVITYQIDTEAGKLMYQHDVELQQGAGPRHLVFHSSGEYAYVINELHSTVTAFRYISSEGRLEPVQTISTLPADYQGENGCAEIAISEDGRTLYGSNRGHDSIVVYRVHPEQGTLDPLQYISTEGGHPRHFSIMPGGRHLIVANRDGNNLVTYNIAQDGTLQFTGITASQSKPVCVKPAVFN</sequence>
<reference evidence="2 3" key="1">
    <citation type="submission" date="2020-04" db="EMBL/GenBank/DDBJ databases">
        <title>Paenibacillus algicola sp. nov., a novel marine bacterium producing alginate lyase.</title>
        <authorList>
            <person name="Huang H."/>
        </authorList>
    </citation>
    <scope>NUCLEOTIDE SEQUENCE [LARGE SCALE GENOMIC DNA]</scope>
    <source>
        <strain evidence="2 3">L7-75</strain>
    </source>
</reference>
<dbReference type="InterPro" id="IPR015943">
    <property type="entry name" value="WD40/YVTN_repeat-like_dom_sf"/>
</dbReference>
<protein>
    <submittedName>
        <fullName evidence="2">Lactonase family protein</fullName>
    </submittedName>
</protein>
<evidence type="ECO:0000313" key="2">
    <source>
        <dbReference type="EMBL" id="NMO96296.1"/>
    </source>
</evidence>
<comment type="caution">
    <text evidence="2">The sequence shown here is derived from an EMBL/GenBank/DDBJ whole genome shotgun (WGS) entry which is preliminary data.</text>
</comment>
<dbReference type="GO" id="GO:0005829">
    <property type="term" value="C:cytosol"/>
    <property type="evidence" value="ECO:0007669"/>
    <property type="project" value="TreeGrafter"/>
</dbReference>
<dbReference type="RefSeq" id="WP_169505076.1">
    <property type="nucleotide sequence ID" value="NZ_JABBPN010000008.1"/>
</dbReference>
<name>A0A848M6N9_PAELE</name>
<keyword evidence="3" id="KW-1185">Reference proteome</keyword>
<dbReference type="InterPro" id="IPR019405">
    <property type="entry name" value="Lactonase_7-beta_prop"/>
</dbReference>
<dbReference type="PANTHER" id="PTHR30344">
    <property type="entry name" value="6-PHOSPHOGLUCONOLACTONASE-RELATED"/>
    <property type="match status" value="1"/>
</dbReference>
<comment type="similarity">
    <text evidence="1">Belongs to the cycloisomerase 2 family.</text>
</comment>
<accession>A0A848M6N9</accession>
<dbReference type="Pfam" id="PF10282">
    <property type="entry name" value="Lactonase"/>
    <property type="match status" value="1"/>
</dbReference>
<dbReference type="Gene3D" id="2.130.10.10">
    <property type="entry name" value="YVTN repeat-like/Quinoprotein amine dehydrogenase"/>
    <property type="match status" value="1"/>
</dbReference>
<dbReference type="Proteomes" id="UP000565468">
    <property type="component" value="Unassembled WGS sequence"/>
</dbReference>
<gene>
    <name evidence="2" type="ORF">HII30_10990</name>
</gene>
<proteinExistence type="inferred from homology"/>
<evidence type="ECO:0000256" key="1">
    <source>
        <dbReference type="ARBA" id="ARBA00005564"/>
    </source>
</evidence>
<dbReference type="InterPro" id="IPR011048">
    <property type="entry name" value="Haem_d1_sf"/>
</dbReference>
<dbReference type="SUPFAM" id="SSF51004">
    <property type="entry name" value="C-terminal (heme d1) domain of cytochrome cd1-nitrite reductase"/>
    <property type="match status" value="1"/>
</dbReference>
<dbReference type="PANTHER" id="PTHR30344:SF1">
    <property type="entry name" value="6-PHOSPHOGLUCONOLACTONASE"/>
    <property type="match status" value="1"/>
</dbReference>
<dbReference type="GO" id="GO:0017057">
    <property type="term" value="F:6-phosphogluconolactonase activity"/>
    <property type="evidence" value="ECO:0007669"/>
    <property type="project" value="TreeGrafter"/>
</dbReference>
<dbReference type="AlphaFoldDB" id="A0A848M6N9"/>
<dbReference type="InterPro" id="IPR050282">
    <property type="entry name" value="Cycloisomerase_2"/>
</dbReference>
<dbReference type="EMBL" id="JABBPN010000008">
    <property type="protein sequence ID" value="NMO96296.1"/>
    <property type="molecule type" value="Genomic_DNA"/>
</dbReference>